<accession>A0ACB5T2Z7</accession>
<dbReference type="Proteomes" id="UP001165064">
    <property type="component" value="Unassembled WGS sequence"/>
</dbReference>
<evidence type="ECO:0000313" key="2">
    <source>
        <dbReference type="Proteomes" id="UP001165064"/>
    </source>
</evidence>
<evidence type="ECO:0000313" key="1">
    <source>
        <dbReference type="EMBL" id="GME80261.1"/>
    </source>
</evidence>
<dbReference type="EMBL" id="BSXS01002977">
    <property type="protein sequence ID" value="GME80261.1"/>
    <property type="molecule type" value="Genomic_DNA"/>
</dbReference>
<reference evidence="1" key="1">
    <citation type="submission" date="2023-04" db="EMBL/GenBank/DDBJ databases">
        <title>Ambrosiozyma monospora NBRC 10751.</title>
        <authorList>
            <person name="Ichikawa N."/>
            <person name="Sato H."/>
            <person name="Tonouchi N."/>
        </authorList>
    </citation>
    <scope>NUCLEOTIDE SEQUENCE</scope>
    <source>
        <strain evidence="1">NBRC 10751</strain>
    </source>
</reference>
<comment type="caution">
    <text evidence="1">The sequence shown here is derived from an EMBL/GenBank/DDBJ whole genome shotgun (WGS) entry which is preliminary data.</text>
</comment>
<name>A0ACB5T2Z7_AMBMO</name>
<protein>
    <submittedName>
        <fullName evidence="1">Unnamed protein product</fullName>
    </submittedName>
</protein>
<gene>
    <name evidence="1" type="ORF">Amon02_000437000</name>
</gene>
<sequence length="284" mass="32972">MTGFEHYRAGARVYDNDNRILLDFSKFVTPLNRTYVGTDSYTRRIHNISTDLKDELRREIEHNLRYPNDPYRSTDWRALTTNIEAKFSPLLQSLNNSFTAFNQHQNKTTLGAKLTENTFHYVRRYLNGNATEENLEKSKRMAIWEYAHPNQPIFSKSDYLIWNSVTVVQSAIVDQLYDIFKLGKLLVQVLNGQSDELPSDIDFQIFDAQNNLQQFLDLLHWSSFYQCSKACGIDEICFIPTWGPSPLGWSDSDLGYVFDADGKKRISKDVVCIDVQTIADRQRQ</sequence>
<organism evidence="1 2">
    <name type="scientific">Ambrosiozyma monospora</name>
    <name type="common">Yeast</name>
    <name type="synonym">Endomycopsis monosporus</name>
    <dbReference type="NCBI Taxonomy" id="43982"/>
    <lineage>
        <taxon>Eukaryota</taxon>
        <taxon>Fungi</taxon>
        <taxon>Dikarya</taxon>
        <taxon>Ascomycota</taxon>
        <taxon>Saccharomycotina</taxon>
        <taxon>Pichiomycetes</taxon>
        <taxon>Pichiales</taxon>
        <taxon>Pichiaceae</taxon>
        <taxon>Ambrosiozyma</taxon>
    </lineage>
</organism>
<keyword evidence="2" id="KW-1185">Reference proteome</keyword>
<proteinExistence type="predicted"/>